<sequence>MDTVAPALLDRLADRGWPALEREPLDGWTLRASGGVTNRANSVLASGEPRSLAPAVEAAEDWYAGRGLPCVFQVSPASPEGLTTLLRSRGYREHSETAILVASAPAPARDVEASGGGAAGAVAIAESPSDGWLDTWWSVDGRGGEPERAIVERILAGGPALYAWTGDADAPDAVARLALVDDWGGLYAVATRPEARRRGHARALAAALAAEAAARGVERLWLQVLADNGPASTLYETLGFRPASRYAYWRRG</sequence>
<dbReference type="RefSeq" id="WP_348789211.1">
    <property type="nucleotide sequence ID" value="NZ_CP157390.1"/>
</dbReference>
<name>A0AAU7GGV6_9MICO</name>
<gene>
    <name evidence="4" type="ORF">AAME72_05380</name>
</gene>
<evidence type="ECO:0000259" key="3">
    <source>
        <dbReference type="PROSITE" id="PS51186"/>
    </source>
</evidence>
<dbReference type="InterPro" id="IPR016181">
    <property type="entry name" value="Acyl_CoA_acyltransferase"/>
</dbReference>
<dbReference type="InterPro" id="IPR056935">
    <property type="entry name" value="Rv0428c-like_C"/>
</dbReference>
<dbReference type="InterPro" id="IPR000182">
    <property type="entry name" value="GNAT_dom"/>
</dbReference>
<evidence type="ECO:0000313" key="4">
    <source>
        <dbReference type="EMBL" id="XBM49293.1"/>
    </source>
</evidence>
<dbReference type="Gene3D" id="3.40.630.30">
    <property type="match status" value="1"/>
</dbReference>
<dbReference type="EC" id="2.3.1.-" evidence="4"/>
<evidence type="ECO:0000256" key="2">
    <source>
        <dbReference type="ARBA" id="ARBA00023315"/>
    </source>
</evidence>
<accession>A0AAU7GGV6</accession>
<dbReference type="EMBL" id="CP157390">
    <property type="protein sequence ID" value="XBM49293.1"/>
    <property type="molecule type" value="Genomic_DNA"/>
</dbReference>
<dbReference type="AlphaFoldDB" id="A0AAU7GGV6"/>
<dbReference type="PROSITE" id="PS51186">
    <property type="entry name" value="GNAT"/>
    <property type="match status" value="1"/>
</dbReference>
<dbReference type="PANTHER" id="PTHR43877">
    <property type="entry name" value="AMINOALKYLPHOSPHONATE N-ACETYLTRANSFERASE-RELATED-RELATED"/>
    <property type="match status" value="1"/>
</dbReference>
<organism evidence="4">
    <name type="scientific">Leifsonia sp. NPDC080035</name>
    <dbReference type="NCBI Taxonomy" id="3143936"/>
    <lineage>
        <taxon>Bacteria</taxon>
        <taxon>Bacillati</taxon>
        <taxon>Actinomycetota</taxon>
        <taxon>Actinomycetes</taxon>
        <taxon>Micrococcales</taxon>
        <taxon>Microbacteriaceae</taxon>
        <taxon>Leifsonia</taxon>
    </lineage>
</organism>
<keyword evidence="2 4" id="KW-0012">Acyltransferase</keyword>
<proteinExistence type="predicted"/>
<feature type="domain" description="N-acetyltransferase" evidence="3">
    <location>
        <begin position="122"/>
        <end position="252"/>
    </location>
</feature>
<reference evidence="4" key="1">
    <citation type="submission" date="2024-05" db="EMBL/GenBank/DDBJ databases">
        <title>The Natural Products Discovery Center: Release of the First 8490 Sequenced Strains for Exploring Actinobacteria Biosynthetic Diversity.</title>
        <authorList>
            <person name="Kalkreuter E."/>
            <person name="Kautsar S.A."/>
            <person name="Yang D."/>
            <person name="Bader C.D."/>
            <person name="Teijaro C.N."/>
            <person name="Fluegel L."/>
            <person name="Davis C.M."/>
            <person name="Simpson J.R."/>
            <person name="Lauterbach L."/>
            <person name="Steele A.D."/>
            <person name="Gui C."/>
            <person name="Meng S."/>
            <person name="Li G."/>
            <person name="Viehrig K."/>
            <person name="Ye F."/>
            <person name="Su P."/>
            <person name="Kiefer A.F."/>
            <person name="Nichols A."/>
            <person name="Cepeda A.J."/>
            <person name="Yan W."/>
            <person name="Fan B."/>
            <person name="Jiang Y."/>
            <person name="Adhikari A."/>
            <person name="Zheng C.-J."/>
            <person name="Schuster L."/>
            <person name="Cowan T.M."/>
            <person name="Smanski M.J."/>
            <person name="Chevrette M.G."/>
            <person name="de Carvalho L.P.S."/>
            <person name="Shen B."/>
        </authorList>
    </citation>
    <scope>NUCLEOTIDE SEQUENCE</scope>
    <source>
        <strain evidence="4">NPDC080035</strain>
    </source>
</reference>
<dbReference type="InterPro" id="IPR050832">
    <property type="entry name" value="Bact_Acetyltransf"/>
</dbReference>
<dbReference type="GO" id="GO:0016747">
    <property type="term" value="F:acyltransferase activity, transferring groups other than amino-acyl groups"/>
    <property type="evidence" value="ECO:0007669"/>
    <property type="project" value="InterPro"/>
</dbReference>
<evidence type="ECO:0000256" key="1">
    <source>
        <dbReference type="ARBA" id="ARBA00022679"/>
    </source>
</evidence>
<dbReference type="SUPFAM" id="SSF55729">
    <property type="entry name" value="Acyl-CoA N-acyltransferases (Nat)"/>
    <property type="match status" value="1"/>
</dbReference>
<dbReference type="Pfam" id="PF24553">
    <property type="entry name" value="Rv0428c_C"/>
    <property type="match status" value="1"/>
</dbReference>
<keyword evidence="1 4" id="KW-0808">Transferase</keyword>
<protein>
    <submittedName>
        <fullName evidence="4">GNAT family N-acetyltransferase</fullName>
        <ecNumber evidence="4">2.3.1.-</ecNumber>
    </submittedName>
</protein>